<dbReference type="InterPro" id="IPR013783">
    <property type="entry name" value="Ig-like_fold"/>
</dbReference>
<gene>
    <name evidence="1" type="ORF">LCGC14_0447870</name>
</gene>
<protein>
    <submittedName>
        <fullName evidence="1">Uncharacterized protein</fullName>
    </submittedName>
</protein>
<dbReference type="AlphaFoldDB" id="A0A0F9T1Y1"/>
<comment type="caution">
    <text evidence="1">The sequence shown here is derived from an EMBL/GenBank/DDBJ whole genome shotgun (WGS) entry which is preliminary data.</text>
</comment>
<name>A0A0F9T1Y1_9ZZZZ</name>
<organism evidence="1">
    <name type="scientific">marine sediment metagenome</name>
    <dbReference type="NCBI Taxonomy" id="412755"/>
    <lineage>
        <taxon>unclassified sequences</taxon>
        <taxon>metagenomes</taxon>
        <taxon>ecological metagenomes</taxon>
    </lineage>
</organism>
<dbReference type="EMBL" id="LAZR01000440">
    <property type="protein sequence ID" value="KKN68767.1"/>
    <property type="molecule type" value="Genomic_DNA"/>
</dbReference>
<sequence>MANSLFEYHVSGTTYIAEVSRYVGPPLVYIYCGMTFTPQENYTLNAIRTRLKRSGSPGTIYFDIYATAGGLPTGSSLSQVSRNGNALTTSSTGAIYQTTLTTPVDLTSGIEYAIVLSTPNADVNNSVFWFGDITDDYANGDACVYYENVAAWGGDWTGVSDGWTALPDTQRNWVGWNIQDFDFQTWGVGAAPTKPTNPTPANSATGVDFSGLVLDWDDGGGADTFDVYIGPSGSLVKVADAIVPSTYTVTIGDVPTEQVIYWRVDATNAGGTTTGDIWNFDARPVKATTPSPADATSSITLDETPLSWVDGGNSDTYDVYFRIQGNDWVEESSAQAAIEWAIAFGTLDYSITYEWKIESTNIFGTTTGDTWSFGIIDFDQIRVSYRLISGGNGSGPYDSPPGVRGTDWEYTGESGMITVRKLIAAANNTIWYESI</sequence>
<dbReference type="Gene3D" id="2.60.40.10">
    <property type="entry name" value="Immunoglobulins"/>
    <property type="match status" value="1"/>
</dbReference>
<proteinExistence type="predicted"/>
<reference evidence="1" key="1">
    <citation type="journal article" date="2015" name="Nature">
        <title>Complex archaea that bridge the gap between prokaryotes and eukaryotes.</title>
        <authorList>
            <person name="Spang A."/>
            <person name="Saw J.H."/>
            <person name="Jorgensen S.L."/>
            <person name="Zaremba-Niedzwiedzka K."/>
            <person name="Martijn J."/>
            <person name="Lind A.E."/>
            <person name="van Eijk R."/>
            <person name="Schleper C."/>
            <person name="Guy L."/>
            <person name="Ettema T.J."/>
        </authorList>
    </citation>
    <scope>NUCLEOTIDE SEQUENCE</scope>
</reference>
<evidence type="ECO:0000313" key="1">
    <source>
        <dbReference type="EMBL" id="KKN68767.1"/>
    </source>
</evidence>
<accession>A0A0F9T1Y1</accession>